<feature type="domain" description="GFO/IDH/MocA-like oxidoreductase" evidence="4">
    <location>
        <begin position="139"/>
        <end position="258"/>
    </location>
</feature>
<comment type="similarity">
    <text evidence="1">Belongs to the Gfo/Idh/MocA family.</text>
</comment>
<keyword evidence="2" id="KW-0560">Oxidoreductase</keyword>
<protein>
    <submittedName>
        <fullName evidence="6">Trans-1,2-dihydrobenzene-1,2-diol dehydrogenase-like</fullName>
    </submittedName>
</protein>
<accession>A0ABM0GLD5</accession>
<evidence type="ECO:0000259" key="4">
    <source>
        <dbReference type="Pfam" id="PF22725"/>
    </source>
</evidence>
<dbReference type="PANTHER" id="PTHR42840:SF3">
    <property type="entry name" value="BINDING ROSSMANN FOLD OXIDOREDUCTASE, PUTATIVE (AFU_ORTHOLOGUE AFUA_2G10240)-RELATED"/>
    <property type="match status" value="1"/>
</dbReference>
<dbReference type="InterPro" id="IPR055170">
    <property type="entry name" value="GFO_IDH_MocA-like_dom"/>
</dbReference>
<dbReference type="InterPro" id="IPR036291">
    <property type="entry name" value="NAD(P)-bd_dom_sf"/>
</dbReference>
<dbReference type="SUPFAM" id="SSF55347">
    <property type="entry name" value="Glyceraldehyde-3-phosphate dehydrogenase-like, C-terminal domain"/>
    <property type="match status" value="1"/>
</dbReference>
<dbReference type="InterPro" id="IPR000683">
    <property type="entry name" value="Gfo/Idh/MocA-like_OxRdtase_N"/>
</dbReference>
<keyword evidence="5" id="KW-1185">Reference proteome</keyword>
<dbReference type="RefSeq" id="XP_002732484.1">
    <property type="nucleotide sequence ID" value="XM_002732438.2"/>
</dbReference>
<evidence type="ECO:0000256" key="1">
    <source>
        <dbReference type="ARBA" id="ARBA00010928"/>
    </source>
</evidence>
<dbReference type="Gene3D" id="3.40.50.720">
    <property type="entry name" value="NAD(P)-binding Rossmann-like Domain"/>
    <property type="match status" value="1"/>
</dbReference>
<dbReference type="PANTHER" id="PTHR42840">
    <property type="entry name" value="NAD(P)-BINDING ROSSMANN-FOLD SUPERFAMILY PROTEIN-RELATED"/>
    <property type="match status" value="1"/>
</dbReference>
<dbReference type="Pfam" id="PF01408">
    <property type="entry name" value="GFO_IDH_MocA"/>
    <property type="match status" value="1"/>
</dbReference>
<gene>
    <name evidence="6" type="primary">LOC100378609</name>
</gene>
<proteinExistence type="inferred from homology"/>
<evidence type="ECO:0000256" key="2">
    <source>
        <dbReference type="ARBA" id="ARBA00023002"/>
    </source>
</evidence>
<evidence type="ECO:0000313" key="6">
    <source>
        <dbReference type="RefSeq" id="XP_002732484.1"/>
    </source>
</evidence>
<feature type="domain" description="Gfo/Idh/MocA-like oxidoreductase N-terminal" evidence="3">
    <location>
        <begin position="8"/>
        <end position="129"/>
    </location>
</feature>
<evidence type="ECO:0000313" key="5">
    <source>
        <dbReference type="Proteomes" id="UP000694865"/>
    </source>
</evidence>
<feature type="non-terminal residue" evidence="6">
    <location>
        <position position="319"/>
    </location>
</feature>
<dbReference type="SUPFAM" id="SSF51735">
    <property type="entry name" value="NAD(P)-binding Rossmann-fold domains"/>
    <property type="match status" value="1"/>
</dbReference>
<dbReference type="Proteomes" id="UP000694865">
    <property type="component" value="Unplaced"/>
</dbReference>
<reference evidence="6" key="1">
    <citation type="submission" date="2025-08" db="UniProtKB">
        <authorList>
            <consortium name="RefSeq"/>
        </authorList>
    </citation>
    <scope>IDENTIFICATION</scope>
    <source>
        <tissue evidence="6">Testes</tissue>
    </source>
</reference>
<dbReference type="Pfam" id="PF22725">
    <property type="entry name" value="GFO_IDH_MocA_C3"/>
    <property type="match status" value="1"/>
</dbReference>
<dbReference type="GeneID" id="100378609"/>
<name>A0ABM0GLD5_SACKO</name>
<dbReference type="Gene3D" id="3.30.360.10">
    <property type="entry name" value="Dihydrodipicolinate Reductase, domain 2"/>
    <property type="match status" value="1"/>
</dbReference>
<evidence type="ECO:0000259" key="3">
    <source>
        <dbReference type="Pfam" id="PF01408"/>
    </source>
</evidence>
<sequence length="319" mass="35468">MSQFIGRVNVALFGLGRAGLIHFENLIASYRVALKWIIEEDVEKANNVVQKYMLNDTRVIHGNEINLVLQDNSIDAVIICTPTWTHESIIRASIKAGKHVFCEKPIGKSIASTQSCYEEAQKNNKVLLCAFNRRFDPGVRQVQQKSRNGVVGQIQHIKTISRDAPLPPLSFLKLSGGIFHDCAVHDIDVICWIMGDTPTTVYTQGHAFNPDIADMDDIDTVAITMKFASGAIGTIDLSRFAAYGYDQRLEVFGNKGMVQNHNSKFCDMSSHGTGGESLHPILPSFKERYAQAYQQELEHFLDTVTALLPSELTDRAVSI</sequence>
<organism evidence="5 6">
    <name type="scientific">Saccoglossus kowalevskii</name>
    <name type="common">Acorn worm</name>
    <dbReference type="NCBI Taxonomy" id="10224"/>
    <lineage>
        <taxon>Eukaryota</taxon>
        <taxon>Metazoa</taxon>
        <taxon>Hemichordata</taxon>
        <taxon>Enteropneusta</taxon>
        <taxon>Harrimaniidae</taxon>
        <taxon>Saccoglossus</taxon>
    </lineage>
</organism>